<keyword evidence="4 12" id="KW-0894">Sodium channel</keyword>
<dbReference type="GO" id="GO:0015280">
    <property type="term" value="F:ligand-gated sodium channel activity"/>
    <property type="evidence" value="ECO:0000318"/>
    <property type="project" value="GO_Central"/>
</dbReference>
<dbReference type="Reactome" id="R-DME-2672351">
    <property type="pathway name" value="Stimuli-sensing channels"/>
</dbReference>
<evidence type="ECO:0000256" key="2">
    <source>
        <dbReference type="ARBA" id="ARBA00007193"/>
    </source>
</evidence>
<organism evidence="14 17">
    <name type="scientific">Drosophila melanogaster</name>
    <name type="common">Fruit fly</name>
    <dbReference type="NCBI Taxonomy" id="7227"/>
    <lineage>
        <taxon>Eukaryota</taxon>
        <taxon>Metazoa</taxon>
        <taxon>Ecdysozoa</taxon>
        <taxon>Arthropoda</taxon>
        <taxon>Hexapoda</taxon>
        <taxon>Insecta</taxon>
        <taxon>Pterygota</taxon>
        <taxon>Neoptera</taxon>
        <taxon>Endopterygota</taxon>
        <taxon>Diptera</taxon>
        <taxon>Brachycera</taxon>
        <taxon>Muscomorpha</taxon>
        <taxon>Ephydroidea</taxon>
        <taxon>Drosophilidae</taxon>
        <taxon>Drosophila</taxon>
        <taxon>Sophophora</taxon>
    </lineage>
</organism>
<dbReference type="FlyBase" id="FBgn0034965">
    <property type="gene designation" value="ppk29"/>
</dbReference>
<evidence type="ECO:0000313" key="17">
    <source>
        <dbReference type="Proteomes" id="UP000000803"/>
    </source>
</evidence>
<dbReference type="AGR" id="FB:FBgn0034965"/>
<protein>
    <submittedName>
        <fullName evidence="14">Pickpocket 29, isoform D</fullName>
    </submittedName>
    <submittedName>
        <fullName evidence="15">Pickpocket 29, isoform G</fullName>
    </submittedName>
</protein>
<keyword evidence="3 12" id="KW-0813">Transport</keyword>
<dbReference type="EMBL" id="AE013599">
    <property type="protein sequence ID" value="ACL83202.1"/>
    <property type="molecule type" value="Genomic_DNA"/>
</dbReference>
<dbReference type="GO" id="GO:0016020">
    <property type="term" value="C:membrane"/>
    <property type="evidence" value="ECO:0000250"/>
    <property type="project" value="FlyBase"/>
</dbReference>
<evidence type="ECO:0000256" key="10">
    <source>
        <dbReference type="ARBA" id="ARBA00023201"/>
    </source>
</evidence>
<dbReference type="RefSeq" id="NP_001137749.1">
    <property type="nucleotide sequence ID" value="NM_001144277.2"/>
</dbReference>
<dbReference type="InParanoid" id="A8DYP1"/>
<dbReference type="GO" id="GO:0005272">
    <property type="term" value="F:sodium channel activity"/>
    <property type="evidence" value="ECO:0000250"/>
    <property type="project" value="FlyBase"/>
</dbReference>
<dbReference type="ExpressionAtlas" id="A8DYP1">
    <property type="expression patterns" value="baseline and differential"/>
</dbReference>
<reference evidence="14" key="11">
    <citation type="journal article" date="2015" name="G3 (Bethesda)">
        <title>Gene Model Annotations for Drosophila melanogaster: The Rule-Benders.</title>
        <authorList>
            <consortium name="FlyBase Consortium"/>
            <person name="Crosby M.A."/>
            <person name="Gramates L.S."/>
            <person name="Dos Santos G."/>
            <person name="Matthews B.B."/>
            <person name="St Pierre S.E."/>
            <person name="Zhou P."/>
            <person name="Schroeder A.J."/>
            <person name="Falls K."/>
            <person name="Emmert D.B."/>
            <person name="Russo S.M."/>
            <person name="Gelbart W.M."/>
            <person name="null"/>
        </authorList>
    </citation>
    <scope>NUCLEOTIDE SEQUENCE</scope>
</reference>
<dbReference type="BioGRID-ORCS" id="37844">
    <property type="hits" value="0 hits in 1 CRISPR screen"/>
</dbReference>
<evidence type="ECO:0000256" key="5">
    <source>
        <dbReference type="ARBA" id="ARBA00022692"/>
    </source>
</evidence>
<sequence length="425" mass="49188">MWRKSVMNFRGFIRSFVENKGLLWIFVIGISGWSTVSILVLLKTRYETDSTTIGVSTAYSRWINTFPSIGICLTKSRAFNEFKAMMREYFQEDFAFSFTRMIYEYAFLNPNNIFTKEPTKNTSYPYNFNILDIRRKMFPTNCTECFKEIYFRGELVTDCEEIFKFHVTEMGYCFLANNLLDYDSIEEMPLRYSSLDNNRSLRLYMRSSVMYKYEMYVNSPEDLPFFNSLTYTISTDPTTYAFNVEEIHNHEGVIDEPISQRKCKFPSESSIEGFPYSFSACMSIIRSEFEMKTCDCSLFNPKDRNESLYCGLQHADCLIKEGFATRVKEYVGSSTVCLPSCVEQQISLVGVITENGTLYNNNTQITEIQIASPPTVRYERKVTQTKLDLIVGIGSVAGLFFGASLLNLLEIISYFIKKLKTMIFG</sequence>
<feature type="transmembrane region" description="Helical" evidence="13">
    <location>
        <begin position="389"/>
        <end position="416"/>
    </location>
</feature>
<comment type="subcellular location">
    <subcellularLocation>
        <location evidence="1">Membrane</location>
        <topology evidence="1">Multi-pass membrane protein</topology>
    </subcellularLocation>
</comment>
<evidence type="ECO:0000256" key="13">
    <source>
        <dbReference type="SAM" id="Phobius"/>
    </source>
</evidence>
<reference evidence="14 17" key="4">
    <citation type="journal article" date="2002" name="Genome Biol.">
        <title>The transposable elements of the Drosophila melanogaster euchromatin: a genomics perspective.</title>
        <authorList>
            <person name="Kaminker J.S."/>
            <person name="Bergman C.M."/>
            <person name="Kronmiller B."/>
            <person name="Carlson J."/>
            <person name="Svirskas R."/>
            <person name="Patel S."/>
            <person name="Frise E."/>
            <person name="Wheeler D.A."/>
            <person name="Lewis S.E."/>
            <person name="Rubin G.M."/>
            <person name="Ashburner M."/>
            <person name="Celniker S.E."/>
        </authorList>
    </citation>
    <scope>NUCLEOTIDE SEQUENCE [LARGE SCALE GENOMIC DNA]</scope>
    <source>
        <strain evidence="17">Berkeley</strain>
    </source>
</reference>
<dbReference type="GeneID" id="37844"/>
<dbReference type="PANTHER" id="PTHR11690:SF175">
    <property type="entry name" value="PICKPOCKET 13-RELATED"/>
    <property type="match status" value="1"/>
</dbReference>
<dbReference type="RefSeq" id="NP_001097442.2">
    <property type="nucleotide sequence ID" value="NM_001103972.3"/>
</dbReference>
<keyword evidence="11 12" id="KW-0407">Ion channel</keyword>
<keyword evidence="6 13" id="KW-1133">Transmembrane helix</keyword>
<evidence type="ECO:0000256" key="4">
    <source>
        <dbReference type="ARBA" id="ARBA00022461"/>
    </source>
</evidence>
<evidence type="ECO:0000256" key="1">
    <source>
        <dbReference type="ARBA" id="ARBA00004141"/>
    </source>
</evidence>
<dbReference type="EMBL" id="AE013599">
    <property type="protein sequence ID" value="ABV53902.2"/>
    <property type="molecule type" value="Genomic_DNA"/>
</dbReference>
<evidence type="ECO:0000256" key="7">
    <source>
        <dbReference type="ARBA" id="ARBA00023053"/>
    </source>
</evidence>
<keyword evidence="7" id="KW-0915">Sodium</keyword>
<reference evidence="14 17" key="3">
    <citation type="journal article" date="2002" name="Genome Biol.">
        <title>Annotation of the Drosophila melanogaster euchromatic genome: a systematic review.</title>
        <authorList>
            <person name="Misra S."/>
            <person name="Crosby M.A."/>
            <person name="Mungall C.J."/>
            <person name="Matthews B.B."/>
            <person name="Campbell K.S."/>
            <person name="Hradecky P."/>
            <person name="Huang Y."/>
            <person name="Kaminker J.S."/>
            <person name="Millburn G.H."/>
            <person name="Prochnik S.E."/>
            <person name="Smith C.D."/>
            <person name="Tupy J.L."/>
            <person name="Whitfied E.J."/>
            <person name="Bayraktaroglu L."/>
            <person name="Berman B.P."/>
            <person name="Bettencourt B.R."/>
            <person name="Celniker S.E."/>
            <person name="de Grey A.D."/>
            <person name="Drysdale R.A."/>
            <person name="Harris N.L."/>
            <person name="Richter J."/>
            <person name="Russo S."/>
            <person name="Schroeder A.J."/>
            <person name="Shu S.Q."/>
            <person name="Stapleton M."/>
            <person name="Yamada C."/>
            <person name="Ashburner M."/>
            <person name="Gelbart W.M."/>
            <person name="Rubin G.M."/>
            <person name="Lewis S.E."/>
        </authorList>
    </citation>
    <scope>GENOME REANNOTATION</scope>
    <source>
        <strain evidence="17">Berkeley</strain>
    </source>
</reference>
<evidence type="ECO:0000256" key="9">
    <source>
        <dbReference type="ARBA" id="ARBA00023136"/>
    </source>
</evidence>
<dbReference type="CTD" id="37844"/>
<accession>A8DYP1</accession>
<dbReference type="Pfam" id="PF00858">
    <property type="entry name" value="ASC"/>
    <property type="match status" value="1"/>
</dbReference>
<evidence type="ECO:0000313" key="15">
    <source>
        <dbReference type="EMBL" id="ACL83202.1"/>
    </source>
</evidence>
<reference evidence="14 17" key="6">
    <citation type="journal article" date="2005" name="PLoS Comput. Biol.">
        <title>Combined evidence annotation of transposable elements in genome sequences.</title>
        <authorList>
            <person name="Quesneville H."/>
            <person name="Bergman C.M."/>
            <person name="Andrieu O."/>
            <person name="Autard D."/>
            <person name="Nouaud D."/>
            <person name="Ashburner M."/>
            <person name="Anxolabehere D."/>
        </authorList>
    </citation>
    <scope>NUCLEOTIDE SEQUENCE [LARGE SCALE GENOMIC DNA]</scope>
    <source>
        <strain evidence="17">Berkeley</strain>
    </source>
</reference>
<dbReference type="GO" id="GO:0008049">
    <property type="term" value="P:male courtship behavior"/>
    <property type="evidence" value="ECO:0000315"/>
    <property type="project" value="FlyBase"/>
</dbReference>
<dbReference type="VEuPathDB" id="VectorBase:FBgn0034965"/>
<dbReference type="InterPro" id="IPR001873">
    <property type="entry name" value="ENaC"/>
</dbReference>
<dbReference type="Proteomes" id="UP000000803">
    <property type="component" value="Chromosome 2R"/>
</dbReference>
<evidence type="ECO:0000256" key="11">
    <source>
        <dbReference type="ARBA" id="ARBA00023303"/>
    </source>
</evidence>
<dbReference type="FunCoup" id="A8DYP1">
    <property type="interactions" value="5"/>
</dbReference>
<dbReference type="GO" id="GO:0005886">
    <property type="term" value="C:plasma membrane"/>
    <property type="evidence" value="ECO:0000318"/>
    <property type="project" value="GO_Central"/>
</dbReference>
<keyword evidence="17" id="KW-1185">Reference proteome</keyword>
<name>A8DYP1_DROME</name>
<dbReference type="GO" id="GO:0035725">
    <property type="term" value="P:sodium ion transmembrane transport"/>
    <property type="evidence" value="ECO:0000318"/>
    <property type="project" value="GO_Central"/>
</dbReference>
<evidence type="ECO:0000256" key="12">
    <source>
        <dbReference type="RuleBase" id="RU000679"/>
    </source>
</evidence>
<evidence type="ECO:0000313" key="14">
    <source>
        <dbReference type="EMBL" id="ABV53902.2"/>
    </source>
</evidence>
<reference evidence="14 17" key="2">
    <citation type="journal article" date="2002" name="Genome Biol.">
        <title>Finishing a whole-genome shotgun: release 3 of the Drosophila melanogaster euchromatic genome sequence.</title>
        <authorList>
            <person name="Celniker S.E."/>
            <person name="Wheeler D.A."/>
            <person name="Kronmiller B."/>
            <person name="Carlson J.W."/>
            <person name="Halpern A."/>
            <person name="Patel S."/>
            <person name="Adams M."/>
            <person name="Champe M."/>
            <person name="Dugan S.P."/>
            <person name="Frise E."/>
            <person name="Hodgson A."/>
            <person name="George R.A."/>
            <person name="Hoskins R.A."/>
            <person name="Laverty T."/>
            <person name="Muzny D.M."/>
            <person name="Nelson C.R."/>
            <person name="Pacleb J.M."/>
            <person name="Park S."/>
            <person name="Pfeiffer B.D."/>
            <person name="Richards S."/>
            <person name="Sodergren E.J."/>
            <person name="Svirskas R."/>
            <person name="Tabor P.E."/>
            <person name="Wan K."/>
            <person name="Stapleton M."/>
            <person name="Sutton G.G."/>
            <person name="Venter C."/>
            <person name="Weinstock G."/>
            <person name="Scherer S.E."/>
            <person name="Myers E.W."/>
            <person name="Gibbs R.A."/>
            <person name="Rubin G.M."/>
        </authorList>
    </citation>
    <scope>NUCLEOTIDE SEQUENCE [LARGE SCALE GENOMIC DNA]</scope>
    <source>
        <strain evidence="17">Berkeley</strain>
    </source>
</reference>
<dbReference type="Gene3D" id="1.10.287.770">
    <property type="entry name" value="YojJ-like"/>
    <property type="match status" value="1"/>
</dbReference>
<dbReference type="GO" id="GO:0002121">
    <property type="term" value="P:inter-male aggressive behavior"/>
    <property type="evidence" value="ECO:0000315"/>
    <property type="project" value="FlyBase"/>
</dbReference>
<reference evidence="14 17" key="8">
    <citation type="journal article" date="2007" name="Science">
        <title>The Release 5.1 annotation of Drosophila melanogaster heterochromatin.</title>
        <authorList>
            <person name="Smith C.D."/>
            <person name="Shu S."/>
            <person name="Mungall C.J."/>
            <person name="Karpen G.H."/>
        </authorList>
    </citation>
    <scope>NUCLEOTIDE SEQUENCE [LARGE SCALE GENOMIC DNA]</scope>
    <source>
        <strain evidence="17">Berkeley</strain>
    </source>
</reference>
<dbReference type="eggNOG" id="KOG4294">
    <property type="taxonomic scope" value="Eukaryota"/>
</dbReference>
<keyword evidence="9 13" id="KW-0472">Membrane</keyword>
<comment type="similarity">
    <text evidence="2 12">Belongs to the amiloride-sensitive sodium channel (TC 1.A.6) family.</text>
</comment>
<keyword evidence="5 12" id="KW-0812">Transmembrane</keyword>
<evidence type="ECO:0000256" key="3">
    <source>
        <dbReference type="ARBA" id="ARBA00022448"/>
    </source>
</evidence>
<evidence type="ECO:0000256" key="6">
    <source>
        <dbReference type="ARBA" id="ARBA00022989"/>
    </source>
</evidence>
<dbReference type="STRING" id="7227.FBpp0288408"/>
<reference evidence="14" key="10">
    <citation type="journal article" date="2015" name="G3 (Bethesda)">
        <title>Gene Model Annotations for Drosophila melanogaster: Impact of High-Throughput Data.</title>
        <authorList>
            <consortium name="FlyBase Consortium"/>
            <person name="Matthews B.B."/>
            <person name="Dos Santos G."/>
            <person name="Crosby M.A."/>
            <person name="Emmert D.B."/>
            <person name="St Pierre S.E."/>
            <person name="Gramates L.S."/>
            <person name="Zhou P."/>
            <person name="Schroeder A.J."/>
            <person name="Falls K."/>
            <person name="Strelets V."/>
            <person name="Russo S.M."/>
            <person name="Gelbart W.M."/>
            <person name="null"/>
        </authorList>
    </citation>
    <scope>NUCLEOTIDE SEQUENCE</scope>
</reference>
<gene>
    <name evidence="14 16" type="primary">ppk29</name>
    <name evidence="14" type="synonym">Dmel\CG13568</name>
    <name evidence="14" type="synonym">nope</name>
    <name evidence="14" type="synonym">Ppk29</name>
    <name evidence="14 16" type="ORF">CG13568</name>
    <name evidence="14" type="ORF">Dmel_CG13568</name>
</gene>
<evidence type="ECO:0000313" key="16">
    <source>
        <dbReference type="FlyBase" id="FBgn0034965"/>
    </source>
</evidence>
<dbReference type="GO" id="GO:0006814">
    <property type="term" value="P:sodium ion transport"/>
    <property type="evidence" value="ECO:0000250"/>
    <property type="project" value="FlyBase"/>
</dbReference>
<evidence type="ECO:0000256" key="8">
    <source>
        <dbReference type="ARBA" id="ARBA00023065"/>
    </source>
</evidence>
<dbReference type="Bgee" id="FBgn0034965">
    <property type="expression patterns" value="Expressed in leg taste bristle chemosensory neuron in post-embryonic organism and 23 other cell types or tissues"/>
</dbReference>
<proteinExistence type="inferred from homology"/>
<feature type="transmembrane region" description="Helical" evidence="13">
    <location>
        <begin position="21"/>
        <end position="42"/>
    </location>
</feature>
<keyword evidence="10 12" id="KW-0739">Sodium transport</keyword>
<reference evidence="14" key="7">
    <citation type="submission" date="2006-08" db="EMBL/GenBank/DDBJ databases">
        <authorList>
            <person name="Celniker S."/>
            <person name="Carlson J."/>
            <person name="Wan K."/>
            <person name="Frise E."/>
            <person name="Hoskins R."/>
            <person name="Park S."/>
            <person name="Svirskas R."/>
            <person name="Rubin G."/>
        </authorList>
    </citation>
    <scope>NUCLEOTIDE SEQUENCE</scope>
</reference>
<dbReference type="PANTHER" id="PTHR11690">
    <property type="entry name" value="AMILORIDE-SENSITIVE SODIUM CHANNEL-RELATED"/>
    <property type="match status" value="1"/>
</dbReference>
<reference evidence="14 17" key="5">
    <citation type="journal article" date="2002" name="Genome Biol.">
        <title>Heterochromatic sequences in a Drosophila whole-genome shotgun assembly.</title>
        <authorList>
            <person name="Hoskins R.A."/>
            <person name="Smith C.D."/>
            <person name="Carlson J.W."/>
            <person name="Carvalho A.B."/>
            <person name="Halpern A."/>
            <person name="Kaminker J.S."/>
            <person name="Kennedy C."/>
            <person name="Mungall C.J."/>
            <person name="Sullivan B.A."/>
            <person name="Sutton G.G."/>
            <person name="Yasuhara J.C."/>
            <person name="Wakimoto B.T."/>
            <person name="Myers E.W."/>
            <person name="Celniker S.E."/>
            <person name="Rubin G.M."/>
            <person name="Karpen G.H."/>
        </authorList>
    </citation>
    <scope>NUCLEOTIDE SEQUENCE [LARGE SCALE GENOMIC DNA]</scope>
    <source>
        <strain evidence="17">Berkeley</strain>
    </source>
</reference>
<dbReference type="AlphaFoldDB" id="A8DYP1"/>
<reference evidence="14" key="14">
    <citation type="submission" date="2020-05" db="EMBL/GenBank/DDBJ databases">
        <title>Drosophila melanogaster release 4 sequence.</title>
        <authorList>
            <consortium name="Berkeley Drosophila Genome Project"/>
            <person name="Celniker S."/>
            <person name="Carlson J."/>
            <person name="Wan K."/>
            <person name="Pfeiffer B."/>
            <person name="Frise E."/>
            <person name="George R."/>
            <person name="Hoskins R."/>
            <person name="Stapleton M."/>
            <person name="Pacleb J."/>
            <person name="Park S."/>
            <person name="Svirskas R."/>
            <person name="Smith E."/>
            <person name="Yu C."/>
            <person name="Rubin G."/>
        </authorList>
    </citation>
    <scope>NUCLEOTIDE SEQUENCE</scope>
</reference>
<reference evidence="14" key="12">
    <citation type="journal article" date="2015" name="Genome Res.">
        <title>The Release 6 reference sequence of the Drosophila melanogaster genome.</title>
        <authorList>
            <person name="Hoskins R.A."/>
            <person name="Carlson J.W."/>
            <person name="Wan K.H."/>
            <person name="Park S."/>
            <person name="Mendez I."/>
            <person name="Galle S.E."/>
            <person name="Booth B.W."/>
            <person name="Pfeiffer B.D."/>
            <person name="George R.A."/>
            <person name="Svirskas R."/>
            <person name="Krzywinski M."/>
            <person name="Schein J."/>
            <person name="Accardo M.C."/>
            <person name="Damia E."/>
            <person name="Messina G."/>
            <person name="Mendez-Lago M."/>
            <person name="de Pablos B."/>
            <person name="Demakova O.V."/>
            <person name="Andreyeva E.N."/>
            <person name="Boldyreva L.V."/>
            <person name="Marra M."/>
            <person name="Carvalho A.B."/>
            <person name="Dimitri P."/>
            <person name="Villasante A."/>
            <person name="Zhimulev I.F."/>
            <person name="Rubin G.M."/>
            <person name="Karpen G.H."/>
            <person name="Celniker S.E."/>
        </authorList>
    </citation>
    <scope>NUCLEOTIDE SEQUENCE</scope>
</reference>
<reference evidence="14" key="13">
    <citation type="submission" date="2020-04" db="EMBL/GenBank/DDBJ databases">
        <authorList>
            <consortium name="FlyBase"/>
        </authorList>
    </citation>
    <scope>NUCLEOTIDE SEQUENCE</scope>
</reference>
<dbReference type="HOGENOM" id="CLU_024950_2_1_1"/>
<reference evidence="14 17" key="9">
    <citation type="journal article" date="2007" name="Science">
        <title>Sequence finishing and mapping of Drosophila melanogaster heterochromatin.</title>
        <authorList>
            <person name="Hoskins R.A."/>
            <person name="Carlson J.W."/>
            <person name="Kennedy C."/>
            <person name="Acevedo D."/>
            <person name="Evans-Holm M."/>
            <person name="Frise E."/>
            <person name="Wan K.H."/>
            <person name="Park S."/>
            <person name="Mendez-Lago M."/>
            <person name="Rossi F."/>
            <person name="Villasante A."/>
            <person name="Dimitri P."/>
            <person name="Karpen G.H."/>
            <person name="Celniker S.E."/>
        </authorList>
    </citation>
    <scope>NUCLEOTIDE SEQUENCE [LARGE SCALE GENOMIC DNA]</scope>
    <source>
        <strain evidence="17">Berkeley</strain>
    </source>
</reference>
<dbReference type="OMA" id="MCKFPSE"/>
<dbReference type="OrthoDB" id="7488946at2759"/>
<dbReference type="GO" id="GO:0035194">
    <property type="term" value="P:regulatory ncRNA-mediated post-transcriptional gene silencing"/>
    <property type="evidence" value="ECO:0000315"/>
    <property type="project" value="FlyBase"/>
</dbReference>
<reference evidence="14 17" key="1">
    <citation type="journal article" date="2000" name="Science">
        <title>The genome sequence of Drosophila melanogaster.</title>
        <authorList>
            <person name="Adams M.D."/>
            <person name="Celniker S.E."/>
            <person name="Holt R.A."/>
            <person name="Evans C.A."/>
            <person name="Gocayne J.D."/>
            <person name="Amanatides P.G."/>
            <person name="Scherer S.E."/>
            <person name="Li P.W."/>
            <person name="Hoskins R.A."/>
            <person name="Galle R.F."/>
            <person name="George R.A."/>
            <person name="Lewis S.E."/>
            <person name="Richards S."/>
            <person name="Ashburner M."/>
            <person name="Henderson S.N."/>
            <person name="Sutton G.G."/>
            <person name="Wortman J.R."/>
            <person name="Yandell M.D."/>
            <person name="Zhang Q."/>
            <person name="Chen L.X."/>
            <person name="Brandon R.C."/>
            <person name="Rogers Y.H."/>
            <person name="Blazej R.G."/>
            <person name="Champe M."/>
            <person name="Pfeiffer B.D."/>
            <person name="Wan K.H."/>
            <person name="Doyle C."/>
            <person name="Baxter E.G."/>
            <person name="Helt G."/>
            <person name="Nelson C.R."/>
            <person name="Gabor G.L."/>
            <person name="Abril J.F."/>
            <person name="Agbayani A."/>
            <person name="An H.J."/>
            <person name="Andrews-Pfannkoch C."/>
            <person name="Baldwin D."/>
            <person name="Ballew R.M."/>
            <person name="Basu A."/>
            <person name="Baxendale J."/>
            <person name="Bayraktaroglu L."/>
            <person name="Beasley E.M."/>
            <person name="Beeson K.Y."/>
            <person name="Benos P.V."/>
            <person name="Berman B.P."/>
            <person name="Bhandari D."/>
            <person name="Bolshakov S."/>
            <person name="Borkova D."/>
            <person name="Botchan M.R."/>
            <person name="Bouck J."/>
            <person name="Brokstein P."/>
            <person name="Brottier P."/>
            <person name="Burtis K.C."/>
            <person name="Busam D.A."/>
            <person name="Butler H."/>
            <person name="Cadieu E."/>
            <person name="Center A."/>
            <person name="Chandra I."/>
            <person name="Cherry J.M."/>
            <person name="Cawley S."/>
            <person name="Dahlke C."/>
            <person name="Davenport L.B."/>
            <person name="Davies P."/>
            <person name="de Pablos B."/>
            <person name="Delcher A."/>
            <person name="Deng Z."/>
            <person name="Mays A.D."/>
            <person name="Dew I."/>
            <person name="Dietz S.M."/>
            <person name="Dodson K."/>
            <person name="Doup L.E."/>
            <person name="Downes M."/>
            <person name="Dugan-Rocha S."/>
            <person name="Dunkov B.C."/>
            <person name="Dunn P."/>
            <person name="Durbin K.J."/>
            <person name="Evangelista C.C."/>
            <person name="Ferraz C."/>
            <person name="Ferriera S."/>
            <person name="Fleischmann W."/>
            <person name="Fosler C."/>
            <person name="Gabrielian A.E."/>
            <person name="Garg N.S."/>
            <person name="Gelbart W.M."/>
            <person name="Glasser K."/>
            <person name="Glodek A."/>
            <person name="Gong F."/>
            <person name="Gorrell J.H."/>
            <person name="Gu Z."/>
            <person name="Guan P."/>
            <person name="Harris M."/>
            <person name="Harris N.L."/>
            <person name="Harvey D."/>
            <person name="Heiman T.J."/>
            <person name="Hernandez J.R."/>
            <person name="Houck J."/>
            <person name="Hostin D."/>
            <person name="Houston K.A."/>
            <person name="Howland T.J."/>
            <person name="Wei M.H."/>
            <person name="Ibegwam C."/>
            <person name="Jalali M."/>
            <person name="Kalush F."/>
            <person name="Karpen G.H."/>
            <person name="Ke Z."/>
            <person name="Kennison J.A."/>
            <person name="Ketchum K.A."/>
            <person name="Kimmel B.E."/>
            <person name="Kodira C.D."/>
            <person name="Kraft C."/>
            <person name="Kravitz S."/>
            <person name="Kulp D."/>
            <person name="Lai Z."/>
            <person name="Lasko P."/>
            <person name="Lei Y."/>
            <person name="Levitsky A.A."/>
            <person name="Li J."/>
            <person name="Li Z."/>
            <person name="Liang Y."/>
            <person name="Lin X."/>
            <person name="Liu X."/>
            <person name="Mattei B."/>
            <person name="McIntosh T.C."/>
            <person name="McLeod M.P."/>
            <person name="McPherson D."/>
            <person name="Merkulov G."/>
            <person name="Milshina N.V."/>
            <person name="Mobarry C."/>
            <person name="Morris J."/>
            <person name="Moshrefi A."/>
            <person name="Mount S.M."/>
            <person name="Moy M."/>
            <person name="Murphy B."/>
            <person name="Murphy L."/>
            <person name="Muzny D.M."/>
            <person name="Nelson D.L."/>
            <person name="Nelson D.R."/>
            <person name="Nelson K.A."/>
            <person name="Nixon K."/>
            <person name="Nusskern D.R."/>
            <person name="Pacleb J.M."/>
            <person name="Palazzolo M."/>
            <person name="Pittman G.S."/>
            <person name="Pan S."/>
            <person name="Pollard J."/>
            <person name="Puri V."/>
            <person name="Reese M.G."/>
            <person name="Reinert K."/>
            <person name="Remington K."/>
            <person name="Saunders R.D."/>
            <person name="Scheeler F."/>
            <person name="Shen H."/>
            <person name="Shue B.C."/>
            <person name="Siden-Kiamos I."/>
            <person name="Simpson M."/>
            <person name="Skupski M.P."/>
            <person name="Smith T."/>
            <person name="Spier E."/>
            <person name="Spradling A.C."/>
            <person name="Stapleton M."/>
            <person name="Strong R."/>
            <person name="Sun E."/>
            <person name="Svirskas R."/>
            <person name="Tector C."/>
            <person name="Turner R."/>
            <person name="Venter E."/>
            <person name="Wang A.H."/>
            <person name="Wang X."/>
            <person name="Wang Z.Y."/>
            <person name="Wassarman D.A."/>
            <person name="Weinstock G.M."/>
            <person name="Weissenbach J."/>
            <person name="Williams S.M."/>
            <person name="WoodageT"/>
            <person name="Worley K.C."/>
            <person name="Wu D."/>
            <person name="Yang S."/>
            <person name="Yao Q.A."/>
            <person name="Ye J."/>
            <person name="Yeh R.F."/>
            <person name="Zaveri J.S."/>
            <person name="Zhan M."/>
            <person name="Zhang G."/>
            <person name="Zhao Q."/>
            <person name="Zheng L."/>
            <person name="Zheng X.H."/>
            <person name="Zhong F.N."/>
            <person name="Zhong W."/>
            <person name="Zhou X."/>
            <person name="Zhu S."/>
            <person name="Zhu X."/>
            <person name="Smith H.O."/>
            <person name="Gibbs R.A."/>
            <person name="Myers E.W."/>
            <person name="Rubin G.M."/>
            <person name="Venter J.C."/>
        </authorList>
    </citation>
    <scope>NUCLEOTIDE SEQUENCE [LARGE SCALE GENOMIC DNA]</scope>
    <source>
        <strain evidence="17">Berkeley</strain>
    </source>
</reference>
<dbReference type="GO" id="GO:0043695">
    <property type="term" value="P:detection of pheromone"/>
    <property type="evidence" value="ECO:0000316"/>
    <property type="project" value="FlyBase"/>
</dbReference>
<dbReference type="PaxDb" id="7227-FBpp0288408"/>
<keyword evidence="8 12" id="KW-0406">Ion transport</keyword>